<dbReference type="OrthoDB" id="20916at2"/>
<dbReference type="Gene3D" id="3.40.630.90">
    <property type="match status" value="1"/>
</dbReference>
<dbReference type="GO" id="GO:0016747">
    <property type="term" value="F:acyltransferase activity, transferring groups other than amino-acyl groups"/>
    <property type="evidence" value="ECO:0007669"/>
    <property type="project" value="InterPro"/>
</dbReference>
<reference evidence="2 3" key="1">
    <citation type="submission" date="2016-11" db="EMBL/GenBank/DDBJ databases">
        <title>Draft Genome Sequences of Nine Cyanobacterial Strains from Diverse Habitats.</title>
        <authorList>
            <person name="Zhu T."/>
            <person name="Hou S."/>
            <person name="Lu X."/>
            <person name="Hess W.R."/>
        </authorList>
    </citation>
    <scope>NUCLEOTIDE SEQUENCE [LARGE SCALE GENOMIC DNA]</scope>
    <source>
        <strain evidence="2 3">IAM M-71</strain>
    </source>
</reference>
<keyword evidence="2" id="KW-0808">Transferase</keyword>
<dbReference type="InterPro" id="IPR000182">
    <property type="entry name" value="GNAT_dom"/>
</dbReference>
<name>A0A1U7ISV9_9CYAN</name>
<protein>
    <submittedName>
        <fullName evidence="2">N-acetyltransferase</fullName>
    </submittedName>
</protein>
<dbReference type="Proteomes" id="UP000185860">
    <property type="component" value="Unassembled WGS sequence"/>
</dbReference>
<evidence type="ECO:0000259" key="1">
    <source>
        <dbReference type="PROSITE" id="PS51186"/>
    </source>
</evidence>
<feature type="domain" description="N-acetyltransferase" evidence="1">
    <location>
        <begin position="5"/>
        <end position="137"/>
    </location>
</feature>
<dbReference type="SUPFAM" id="SSF55729">
    <property type="entry name" value="Acyl-CoA N-acyltransferases (Nat)"/>
    <property type="match status" value="1"/>
</dbReference>
<dbReference type="RefSeq" id="WP_073591884.1">
    <property type="nucleotide sequence ID" value="NZ_MRCE01000002.1"/>
</dbReference>
<sequence>MNNSFLIRPMTLADLELSLKWAASEGWNPGIYDAELFYSADSNGFLIGEINGEPISSISAVRYDETFGFIGLYIVKSNWRNQGFGLKTWNAGLNLLGNRNIALDGVLAQVDNYRKFGFQPAYRHVRHAGLGITTNIHKSILPLSDIQIEKLINYDRQYFPANRPQFLKKWINQPESTAVGFVQNDRLSGYGVLRKCRNGFKIGPLFAENLEIAEALFLALLNNAPNQPIFLDTPDANPLAISLAQKYKMQPVFECVRMYTQGKPDVDIQKVFGVTTLELG</sequence>
<dbReference type="EMBL" id="MRCE01000002">
    <property type="protein sequence ID" value="OKH40503.1"/>
    <property type="molecule type" value="Genomic_DNA"/>
</dbReference>
<evidence type="ECO:0000313" key="2">
    <source>
        <dbReference type="EMBL" id="OKH40503.1"/>
    </source>
</evidence>
<dbReference type="Pfam" id="PF18014">
    <property type="entry name" value="Acetyltransf_18"/>
    <property type="match status" value="1"/>
</dbReference>
<dbReference type="Pfam" id="PF00583">
    <property type="entry name" value="Acetyltransf_1"/>
    <property type="match status" value="1"/>
</dbReference>
<dbReference type="PROSITE" id="PS51186">
    <property type="entry name" value="GNAT"/>
    <property type="match status" value="1"/>
</dbReference>
<dbReference type="AlphaFoldDB" id="A0A1U7ISV9"/>
<proteinExistence type="predicted"/>
<evidence type="ECO:0000313" key="3">
    <source>
        <dbReference type="Proteomes" id="UP000185860"/>
    </source>
</evidence>
<comment type="caution">
    <text evidence="2">The sequence shown here is derived from an EMBL/GenBank/DDBJ whole genome shotgun (WGS) entry which is preliminary data.</text>
</comment>
<dbReference type="STRING" id="454136.NIES2119_02505"/>
<dbReference type="PANTHER" id="PTHR47237">
    <property type="entry name" value="SLL0310 PROTEIN"/>
    <property type="match status" value="1"/>
</dbReference>
<dbReference type="InterPro" id="IPR052729">
    <property type="entry name" value="Acyl/Acetyltrans_Enzymes"/>
</dbReference>
<dbReference type="InterPro" id="IPR016181">
    <property type="entry name" value="Acyl_CoA_acyltransferase"/>
</dbReference>
<dbReference type="InterPro" id="IPR041496">
    <property type="entry name" value="YitH/HolE_GNAT"/>
</dbReference>
<organism evidence="2 3">
    <name type="scientific">[Phormidium ambiguum] IAM M-71</name>
    <dbReference type="NCBI Taxonomy" id="454136"/>
    <lineage>
        <taxon>Bacteria</taxon>
        <taxon>Bacillati</taxon>
        <taxon>Cyanobacteriota</taxon>
        <taxon>Cyanophyceae</taxon>
        <taxon>Oscillatoriophycideae</taxon>
        <taxon>Aerosakkonematales</taxon>
        <taxon>Aerosakkonemataceae</taxon>
        <taxon>Floridanema</taxon>
    </lineage>
</organism>
<gene>
    <name evidence="2" type="ORF">NIES2119_02505</name>
</gene>
<dbReference type="Gene3D" id="3.40.630.30">
    <property type="match status" value="1"/>
</dbReference>
<dbReference type="PANTHER" id="PTHR47237:SF1">
    <property type="entry name" value="SLL0310 PROTEIN"/>
    <property type="match status" value="1"/>
</dbReference>
<accession>A0A1U7ISV9</accession>